<dbReference type="InterPro" id="IPR051877">
    <property type="entry name" value="Centriole_BasalBody_StrucProt"/>
</dbReference>
<dbReference type="PANTHER" id="PTHR20544">
    <property type="entry name" value="CENTROSOMAL PROTEIN CEP135"/>
    <property type="match status" value="1"/>
</dbReference>
<comment type="caution">
    <text evidence="7">The sequence shown here is derived from an EMBL/GenBank/DDBJ whole genome shotgun (WGS) entry which is preliminary data.</text>
</comment>
<evidence type="ECO:0000256" key="2">
    <source>
        <dbReference type="ARBA" id="ARBA00022490"/>
    </source>
</evidence>
<keyword evidence="8" id="KW-1185">Reference proteome</keyword>
<dbReference type="Proteomes" id="UP001139887">
    <property type="component" value="Unassembled WGS sequence"/>
</dbReference>
<proteinExistence type="inferred from homology"/>
<organism evidence="7 8">
    <name type="scientific">Coemansia brasiliensis</name>
    <dbReference type="NCBI Taxonomy" id="2650707"/>
    <lineage>
        <taxon>Eukaryota</taxon>
        <taxon>Fungi</taxon>
        <taxon>Fungi incertae sedis</taxon>
        <taxon>Zoopagomycota</taxon>
        <taxon>Kickxellomycotina</taxon>
        <taxon>Kickxellomycetes</taxon>
        <taxon>Kickxellales</taxon>
        <taxon>Kickxellaceae</taxon>
        <taxon>Coemansia</taxon>
    </lineage>
</organism>
<evidence type="ECO:0000256" key="4">
    <source>
        <dbReference type="ARBA" id="ARBA00038123"/>
    </source>
</evidence>
<dbReference type="EMBL" id="JANBUW010000059">
    <property type="protein sequence ID" value="KAJ2849776.1"/>
    <property type="molecule type" value="Genomic_DNA"/>
</dbReference>
<feature type="coiled-coil region" evidence="5">
    <location>
        <begin position="38"/>
        <end position="100"/>
    </location>
</feature>
<feature type="compositionally biased region" description="Low complexity" evidence="6">
    <location>
        <begin position="642"/>
        <end position="657"/>
    </location>
</feature>
<keyword evidence="5" id="KW-0175">Coiled coil</keyword>
<comment type="subcellular location">
    <subcellularLocation>
        <location evidence="1">Cytoplasm</location>
        <location evidence="1">Cytoskeleton</location>
        <location evidence="1">Microtubule organizing center</location>
        <location evidence="1">Centrosome</location>
        <location evidence="1">Centriole</location>
    </subcellularLocation>
</comment>
<evidence type="ECO:0000256" key="1">
    <source>
        <dbReference type="ARBA" id="ARBA00004114"/>
    </source>
</evidence>
<feature type="compositionally biased region" description="Basic and acidic residues" evidence="6">
    <location>
        <begin position="370"/>
        <end position="379"/>
    </location>
</feature>
<evidence type="ECO:0000256" key="3">
    <source>
        <dbReference type="ARBA" id="ARBA00023212"/>
    </source>
</evidence>
<name>A0A9W8LZX9_9FUNG</name>
<feature type="region of interest" description="Disordered" evidence="6">
    <location>
        <begin position="299"/>
        <end position="318"/>
    </location>
</feature>
<dbReference type="AlphaFoldDB" id="A0A9W8LZX9"/>
<keyword evidence="3" id="KW-0206">Cytoskeleton</keyword>
<comment type="similarity">
    <text evidence="4">Belongs to the CEP135/TSGA10 family.</text>
</comment>
<evidence type="ECO:0000313" key="7">
    <source>
        <dbReference type="EMBL" id="KAJ2849776.1"/>
    </source>
</evidence>
<dbReference type="Gene3D" id="1.10.287.1490">
    <property type="match status" value="1"/>
</dbReference>
<dbReference type="GO" id="GO:0005814">
    <property type="term" value="C:centriole"/>
    <property type="evidence" value="ECO:0007669"/>
    <property type="project" value="UniProtKB-SubCell"/>
</dbReference>
<evidence type="ECO:0008006" key="9">
    <source>
        <dbReference type="Google" id="ProtNLM"/>
    </source>
</evidence>
<evidence type="ECO:0000256" key="6">
    <source>
        <dbReference type="SAM" id="MobiDB-lite"/>
    </source>
</evidence>
<feature type="region of interest" description="Disordered" evidence="6">
    <location>
        <begin position="349"/>
        <end position="379"/>
    </location>
</feature>
<feature type="region of interest" description="Disordered" evidence="6">
    <location>
        <begin position="627"/>
        <end position="676"/>
    </location>
</feature>
<protein>
    <recommendedName>
        <fullName evidence="9">Centrosomal protein of 135 kDa</fullName>
    </recommendedName>
</protein>
<accession>A0A9W8LZX9</accession>
<evidence type="ECO:0000313" key="8">
    <source>
        <dbReference type="Proteomes" id="UP001139887"/>
    </source>
</evidence>
<reference evidence="7" key="1">
    <citation type="submission" date="2022-07" db="EMBL/GenBank/DDBJ databases">
        <title>Phylogenomic reconstructions and comparative analyses of Kickxellomycotina fungi.</title>
        <authorList>
            <person name="Reynolds N.K."/>
            <person name="Stajich J.E."/>
            <person name="Barry K."/>
            <person name="Grigoriev I.V."/>
            <person name="Crous P."/>
            <person name="Smith M.E."/>
        </authorList>
    </citation>
    <scope>NUCLEOTIDE SEQUENCE</scope>
    <source>
        <strain evidence="7">NRRL 1566</strain>
    </source>
</reference>
<sequence length="676" mass="78013">MSIAANYTQLQRQLYLLGYSQPLPEDGVQLVSMLLKDMQASLDRVKELEESNVKLEREERTSRAGNEKLRSELHALRTENNSMRTEVLNYTRELDKLRREARTEAYKTAKAADDLKLENLRIRAENSENMRRFDECQKRLQAVIDEQDPGGRIPQIVLNRQPLPVERASVAPEPPQPAIVDLVDLSSRRINALEEEIEILETKLQTTSSELNAARLEVKERDLEILRLNSEFKGTENSIRSGDDFQNTVARLNDQIDYLHERAETLERENKEQREQFHKEKEELRKRWVQTENERVRLSDQPAIISPASPAVSSPDNDAEVKRLRAECSNIKSLYAQTRDQLQDLLQSGNSDARQAREQARSTESSLRQQLEEAQKTSADRIARLESQLSELQQQAADSSAFRELAQSREREIAQLKDQLQQSQRKITELEAQMQSARFDATDARETADARKAQYDATLGEYKQLVEQHRKLDRSLKQAVSEVASLKKQLDERDHKLGDLTRRCDEYRLLHKQNSSELRSCRRTLENYKSDLSTLRDAHNNIQQELDRLRDELAQAVRLRQAVEMSKDDYKRQLVKALNENDSHRSLIEHLQAERRALRVQVKAQFHLSQRLEQRLESLDPNYAHEPISTGNISDLIPPLPRRTASRTSSAAHSLRSFDNPPKENEDSSASTISLP</sequence>
<feature type="coiled-coil region" evidence="5">
    <location>
        <begin position="183"/>
        <end position="217"/>
    </location>
</feature>
<keyword evidence="2" id="KW-0963">Cytoplasm</keyword>
<feature type="compositionally biased region" description="Low complexity" evidence="6">
    <location>
        <begin position="302"/>
        <end position="315"/>
    </location>
</feature>
<gene>
    <name evidence="7" type="ORF">IWW36_002397</name>
</gene>
<evidence type="ECO:0000256" key="5">
    <source>
        <dbReference type="SAM" id="Coils"/>
    </source>
</evidence>
<dbReference type="PANTHER" id="PTHR20544:SF0">
    <property type="entry name" value="NUCLEOPROTEIN TPR_MLP1 DOMAIN-CONTAINING PROTEIN"/>
    <property type="match status" value="1"/>
</dbReference>
<dbReference type="OrthoDB" id="10254663at2759"/>